<dbReference type="GO" id="GO:0015031">
    <property type="term" value="P:protein transport"/>
    <property type="evidence" value="ECO:0007669"/>
    <property type="project" value="UniProtKB-KW"/>
</dbReference>
<dbReference type="Proteomes" id="UP001146351">
    <property type="component" value="Unassembled WGS sequence"/>
</dbReference>
<reference evidence="8" key="1">
    <citation type="submission" date="2022-11" db="EMBL/GenBank/DDBJ databases">
        <authorList>
            <person name="Petersen C."/>
        </authorList>
    </citation>
    <scope>NUCLEOTIDE SEQUENCE</scope>
    <source>
        <strain evidence="8">IBT 21917</strain>
    </source>
</reference>
<evidence type="ECO:0000256" key="2">
    <source>
        <dbReference type="ARBA" id="ARBA00021099"/>
    </source>
</evidence>
<protein>
    <recommendedName>
        <fullName evidence="2">Ubiquitin-like-conjugating enzyme ATG10</fullName>
    </recommendedName>
    <alternativeName>
        <fullName evidence="7">Autophagy-related protein 10</fullName>
    </alternativeName>
</protein>
<keyword evidence="4" id="KW-0833">Ubl conjugation pathway</keyword>
<sequence>MFPGTQNGTSVRITRYLDLECGENVDADPPCPTLEDDDPEALVRIDVKPRIQIDYDILLSSTYQVPVLYFVLRWHNHRGPVDLDAVYQYVVPEPYRKELQSVGIMGGISFGYHPVSGVPAFFVHPCNTADAMAQIAGAHCVSPDTYLLIWLGLVGHGVNLHVPRELVAPGSCPV</sequence>
<comment type="similarity">
    <text evidence="1">Belongs to the ATG10 family.</text>
</comment>
<keyword evidence="5" id="KW-0653">Protein transport</keyword>
<dbReference type="Gene3D" id="3.30.1460.50">
    <property type="match status" value="1"/>
</dbReference>
<dbReference type="EMBL" id="JAPQKO010000003">
    <property type="protein sequence ID" value="KAJ5172297.1"/>
    <property type="molecule type" value="Genomic_DNA"/>
</dbReference>
<accession>A0A9W9ICE8</accession>
<dbReference type="GO" id="GO:0032446">
    <property type="term" value="P:protein modification by small protein conjugation"/>
    <property type="evidence" value="ECO:0007669"/>
    <property type="project" value="TreeGrafter"/>
</dbReference>
<evidence type="ECO:0000313" key="9">
    <source>
        <dbReference type="Proteomes" id="UP001146351"/>
    </source>
</evidence>
<evidence type="ECO:0000256" key="6">
    <source>
        <dbReference type="ARBA" id="ARBA00023006"/>
    </source>
</evidence>
<name>A0A9W9ICE8_9EURO</name>
<proteinExistence type="inferred from homology"/>
<dbReference type="PANTHER" id="PTHR14957">
    <property type="entry name" value="UBIQUITIN-LIKE-CONJUGATING ENZYME ATG10"/>
    <property type="match status" value="1"/>
</dbReference>
<keyword evidence="5" id="KW-0813">Transport</keyword>
<keyword evidence="3" id="KW-0808">Transferase</keyword>
<evidence type="ECO:0000256" key="5">
    <source>
        <dbReference type="ARBA" id="ARBA00022927"/>
    </source>
</evidence>
<evidence type="ECO:0000313" key="8">
    <source>
        <dbReference type="EMBL" id="KAJ5172297.1"/>
    </source>
</evidence>
<dbReference type="OrthoDB" id="4089664at2759"/>
<evidence type="ECO:0000256" key="7">
    <source>
        <dbReference type="ARBA" id="ARBA00029833"/>
    </source>
</evidence>
<reference evidence="8" key="2">
    <citation type="journal article" date="2023" name="IMA Fungus">
        <title>Comparative genomic study of the Penicillium genus elucidates a diverse pangenome and 15 lateral gene transfer events.</title>
        <authorList>
            <person name="Petersen C."/>
            <person name="Sorensen T."/>
            <person name="Nielsen M.R."/>
            <person name="Sondergaard T.E."/>
            <person name="Sorensen J.L."/>
            <person name="Fitzpatrick D.A."/>
            <person name="Frisvad J.C."/>
            <person name="Nielsen K.L."/>
        </authorList>
    </citation>
    <scope>NUCLEOTIDE SEQUENCE</scope>
    <source>
        <strain evidence="8">IBT 21917</strain>
    </source>
</reference>
<dbReference type="GO" id="GO:0005829">
    <property type="term" value="C:cytosol"/>
    <property type="evidence" value="ECO:0007669"/>
    <property type="project" value="TreeGrafter"/>
</dbReference>
<gene>
    <name evidence="8" type="ORF">N7492_004890</name>
</gene>
<organism evidence="8 9">
    <name type="scientific">Penicillium capsulatum</name>
    <dbReference type="NCBI Taxonomy" id="69766"/>
    <lineage>
        <taxon>Eukaryota</taxon>
        <taxon>Fungi</taxon>
        <taxon>Dikarya</taxon>
        <taxon>Ascomycota</taxon>
        <taxon>Pezizomycotina</taxon>
        <taxon>Eurotiomycetes</taxon>
        <taxon>Eurotiomycetidae</taxon>
        <taxon>Eurotiales</taxon>
        <taxon>Aspergillaceae</taxon>
        <taxon>Penicillium</taxon>
    </lineage>
</organism>
<dbReference type="InterPro" id="IPR007135">
    <property type="entry name" value="Atg3/Atg10"/>
</dbReference>
<keyword evidence="6" id="KW-0072">Autophagy</keyword>
<evidence type="ECO:0000256" key="3">
    <source>
        <dbReference type="ARBA" id="ARBA00022679"/>
    </source>
</evidence>
<evidence type="ECO:0000256" key="4">
    <source>
        <dbReference type="ARBA" id="ARBA00022786"/>
    </source>
</evidence>
<dbReference type="GO" id="GO:0000422">
    <property type="term" value="P:autophagy of mitochondrion"/>
    <property type="evidence" value="ECO:0007669"/>
    <property type="project" value="TreeGrafter"/>
</dbReference>
<dbReference type="GO" id="GO:0000045">
    <property type="term" value="P:autophagosome assembly"/>
    <property type="evidence" value="ECO:0007669"/>
    <property type="project" value="TreeGrafter"/>
</dbReference>
<dbReference type="Pfam" id="PF03987">
    <property type="entry name" value="Autophagy_act_C"/>
    <property type="match status" value="1"/>
</dbReference>
<comment type="caution">
    <text evidence="8">The sequence shown here is derived from an EMBL/GenBank/DDBJ whole genome shotgun (WGS) entry which is preliminary data.</text>
</comment>
<dbReference type="GO" id="GO:0061651">
    <property type="term" value="F:Atg12 conjugating enzyme activity"/>
    <property type="evidence" value="ECO:0007669"/>
    <property type="project" value="TreeGrafter"/>
</dbReference>
<dbReference type="AlphaFoldDB" id="A0A9W9ICE8"/>
<keyword evidence="9" id="KW-1185">Reference proteome</keyword>
<evidence type="ECO:0000256" key="1">
    <source>
        <dbReference type="ARBA" id="ARBA00005696"/>
    </source>
</evidence>
<dbReference type="PANTHER" id="PTHR14957:SF1">
    <property type="entry name" value="UBIQUITIN-LIKE-CONJUGATING ENZYME ATG10"/>
    <property type="match status" value="1"/>
</dbReference>